<name>A0A3S5B2M1_9PLAT</name>
<dbReference type="EMBL" id="CAAALY010126163">
    <property type="protein sequence ID" value="VEL31763.1"/>
    <property type="molecule type" value="Genomic_DNA"/>
</dbReference>
<proteinExistence type="predicted"/>
<dbReference type="Proteomes" id="UP000784294">
    <property type="component" value="Unassembled WGS sequence"/>
</dbReference>
<keyword evidence="3" id="KW-1185">Reference proteome</keyword>
<reference evidence="2" key="1">
    <citation type="submission" date="2018-11" db="EMBL/GenBank/DDBJ databases">
        <authorList>
            <consortium name="Pathogen Informatics"/>
        </authorList>
    </citation>
    <scope>NUCLEOTIDE SEQUENCE</scope>
</reference>
<dbReference type="AlphaFoldDB" id="A0A3S5B2M1"/>
<comment type="caution">
    <text evidence="2">The sequence shown here is derived from an EMBL/GenBank/DDBJ whole genome shotgun (WGS) entry which is preliminary data.</text>
</comment>
<evidence type="ECO:0000313" key="2">
    <source>
        <dbReference type="EMBL" id="VEL31763.1"/>
    </source>
</evidence>
<feature type="region of interest" description="Disordered" evidence="1">
    <location>
        <begin position="1"/>
        <end position="38"/>
    </location>
</feature>
<evidence type="ECO:0000256" key="1">
    <source>
        <dbReference type="SAM" id="MobiDB-lite"/>
    </source>
</evidence>
<gene>
    <name evidence="2" type="ORF">PXEA_LOCUS25203</name>
</gene>
<evidence type="ECO:0000313" key="3">
    <source>
        <dbReference type="Proteomes" id="UP000784294"/>
    </source>
</evidence>
<sequence length="185" mass="19831">MPTQRLKIARSLDPSSTPDSRLSPGYRSDRVCPSSGIDPVSATAGSAHRLFHWQPPESCWHLADELSSLPTSGDRVSASSEGRMDLSPLLPPPLELRASLELSAGRWSDVGILELGLGYLCPTGLETDCLSQPDSNEPGIIVSDSVYMGSPASRRCILLSLMPPGVPMMAGVRLFPCEPSATSRW</sequence>
<organism evidence="2 3">
    <name type="scientific">Protopolystoma xenopodis</name>
    <dbReference type="NCBI Taxonomy" id="117903"/>
    <lineage>
        <taxon>Eukaryota</taxon>
        <taxon>Metazoa</taxon>
        <taxon>Spiralia</taxon>
        <taxon>Lophotrochozoa</taxon>
        <taxon>Platyhelminthes</taxon>
        <taxon>Monogenea</taxon>
        <taxon>Polyopisthocotylea</taxon>
        <taxon>Polystomatidea</taxon>
        <taxon>Polystomatidae</taxon>
        <taxon>Protopolystoma</taxon>
    </lineage>
</organism>
<accession>A0A3S5B2M1</accession>
<protein>
    <submittedName>
        <fullName evidence="2">Uncharacterized protein</fullName>
    </submittedName>
</protein>